<keyword evidence="3" id="KW-0808">Transferase</keyword>
<dbReference type="GO" id="GO:0032259">
    <property type="term" value="P:methylation"/>
    <property type="evidence" value="ECO:0007669"/>
    <property type="project" value="UniProtKB-KW"/>
</dbReference>
<dbReference type="InterPro" id="IPR047057">
    <property type="entry name" value="MerR_fam"/>
</dbReference>
<dbReference type="GO" id="GO:0003700">
    <property type="term" value="F:DNA-binding transcription factor activity"/>
    <property type="evidence" value="ECO:0007669"/>
    <property type="project" value="InterPro"/>
</dbReference>
<dbReference type="SMART" id="SM00422">
    <property type="entry name" value="HTH_MERR"/>
    <property type="match status" value="1"/>
</dbReference>
<dbReference type="SUPFAM" id="SSF53335">
    <property type="entry name" value="S-adenosyl-L-methionine-dependent methyltransferases"/>
    <property type="match status" value="1"/>
</dbReference>
<dbReference type="InterPro" id="IPR009061">
    <property type="entry name" value="DNA-bd_dom_put_sf"/>
</dbReference>
<dbReference type="GO" id="GO:0003677">
    <property type="term" value="F:DNA binding"/>
    <property type="evidence" value="ECO:0007669"/>
    <property type="project" value="UniProtKB-KW"/>
</dbReference>
<dbReference type="PROSITE" id="PS50937">
    <property type="entry name" value="HTH_MERR_2"/>
    <property type="match status" value="1"/>
</dbReference>
<sequence length="410" mass="47242">MKKEGYYSAGELMKLAHITKKTIRYYDEHHILKPSYVEPNTRTRFYTDDDLARLQQILLFKALGFSLSDIMEMTINESDTHFMVDSLNLQKKLVEDRIEQLQIVARTIQETTQLISSHQTVNWTKMLNQIHDLGMETSMKRQYQNASNISARIHLHSLFSHNNQSWFSWIFNQANFSDGQRVLEVGCGNATFWAENYAFIPDRLEAVLSDISGGMLRDARRTLGQVIEKERQTGAGLTDKVWDSRFSFRTFNCETIPYEDASFDLVLANHVLFYCEDIDTASAEIARVLKPGGVFLCSTYGKEHMKEISQLVSSFDDRIVLSSTSLYDCFGKENGTDILAPHFSQITWRQYEDYLTIPEPEPLISYILSCHGNQNQYILEHYKEFAAYVKKKTTPSLHVTKDAGCFLCTK</sequence>
<evidence type="ECO:0000313" key="3">
    <source>
        <dbReference type="EMBL" id="RGE90256.1"/>
    </source>
</evidence>
<dbReference type="CDD" id="cd02440">
    <property type="entry name" value="AdoMet_MTases"/>
    <property type="match status" value="1"/>
</dbReference>
<dbReference type="Pfam" id="PF08241">
    <property type="entry name" value="Methyltransf_11"/>
    <property type="match status" value="1"/>
</dbReference>
<dbReference type="InterPro" id="IPR029063">
    <property type="entry name" value="SAM-dependent_MTases_sf"/>
</dbReference>
<feature type="domain" description="HTH merR-type" evidence="2">
    <location>
        <begin position="6"/>
        <end position="76"/>
    </location>
</feature>
<protein>
    <submittedName>
        <fullName evidence="3">Methyltransferase domain-containing protein</fullName>
    </submittedName>
</protein>
<dbReference type="Gene3D" id="3.40.50.150">
    <property type="entry name" value="Vaccinia Virus protein VP39"/>
    <property type="match status" value="1"/>
</dbReference>
<dbReference type="SUPFAM" id="SSF46955">
    <property type="entry name" value="Putative DNA-binding domain"/>
    <property type="match status" value="1"/>
</dbReference>
<reference evidence="3 4" key="1">
    <citation type="submission" date="2018-08" db="EMBL/GenBank/DDBJ databases">
        <title>A genome reference for cultivated species of the human gut microbiota.</title>
        <authorList>
            <person name="Zou Y."/>
            <person name="Xue W."/>
            <person name="Luo G."/>
        </authorList>
    </citation>
    <scope>NUCLEOTIDE SEQUENCE [LARGE SCALE GENOMIC DNA]</scope>
    <source>
        <strain evidence="3 4">AF37-2AT</strain>
    </source>
</reference>
<dbReference type="PANTHER" id="PTHR30204">
    <property type="entry name" value="REDOX-CYCLING DRUG-SENSING TRANSCRIPTIONAL ACTIVATOR SOXR"/>
    <property type="match status" value="1"/>
</dbReference>
<keyword evidence="1" id="KW-0238">DNA-binding</keyword>
<dbReference type="AlphaFoldDB" id="A0A3E3K6E4"/>
<evidence type="ECO:0000256" key="1">
    <source>
        <dbReference type="ARBA" id="ARBA00023125"/>
    </source>
</evidence>
<dbReference type="RefSeq" id="WP_053770021.1">
    <property type="nucleotide sequence ID" value="NZ_CAUAFM010000035.1"/>
</dbReference>
<keyword evidence="3" id="KW-0489">Methyltransferase</keyword>
<evidence type="ECO:0000313" key="4">
    <source>
        <dbReference type="Proteomes" id="UP000261080"/>
    </source>
</evidence>
<comment type="caution">
    <text evidence="3">The sequence shown here is derived from an EMBL/GenBank/DDBJ whole genome shotgun (WGS) entry which is preliminary data.</text>
</comment>
<dbReference type="CDD" id="cd01106">
    <property type="entry name" value="HTH_TipAL-Mta"/>
    <property type="match status" value="1"/>
</dbReference>
<keyword evidence="4" id="KW-1185">Reference proteome</keyword>
<dbReference type="InterPro" id="IPR000551">
    <property type="entry name" value="MerR-type_HTH_dom"/>
</dbReference>
<accession>A0A3E3K6E4</accession>
<proteinExistence type="predicted"/>
<dbReference type="Pfam" id="PF13411">
    <property type="entry name" value="MerR_1"/>
    <property type="match status" value="1"/>
</dbReference>
<gene>
    <name evidence="3" type="ORF">DW016_03170</name>
</gene>
<dbReference type="EMBL" id="QVLX01000001">
    <property type="protein sequence ID" value="RGE90256.1"/>
    <property type="molecule type" value="Genomic_DNA"/>
</dbReference>
<dbReference type="OrthoDB" id="9777497at2"/>
<dbReference type="GeneID" id="97192419"/>
<dbReference type="InterPro" id="IPR013216">
    <property type="entry name" value="Methyltransf_11"/>
</dbReference>
<name>A0A3E3K6E4_9FIRM</name>
<dbReference type="PANTHER" id="PTHR30204:SF96">
    <property type="entry name" value="CHROMOSOME-ANCHORING PROTEIN RACA"/>
    <property type="match status" value="1"/>
</dbReference>
<dbReference type="GO" id="GO:0008757">
    <property type="term" value="F:S-adenosylmethionine-dependent methyltransferase activity"/>
    <property type="evidence" value="ECO:0007669"/>
    <property type="project" value="InterPro"/>
</dbReference>
<dbReference type="Proteomes" id="UP000261080">
    <property type="component" value="Unassembled WGS sequence"/>
</dbReference>
<organism evidence="3 4">
    <name type="scientific">Sellimonas intestinalis</name>
    <dbReference type="NCBI Taxonomy" id="1653434"/>
    <lineage>
        <taxon>Bacteria</taxon>
        <taxon>Bacillati</taxon>
        <taxon>Bacillota</taxon>
        <taxon>Clostridia</taxon>
        <taxon>Lachnospirales</taxon>
        <taxon>Lachnospiraceae</taxon>
        <taxon>Sellimonas</taxon>
    </lineage>
</organism>
<dbReference type="Gene3D" id="1.10.1660.10">
    <property type="match status" value="1"/>
</dbReference>
<evidence type="ECO:0000259" key="2">
    <source>
        <dbReference type="PROSITE" id="PS50937"/>
    </source>
</evidence>